<sequence>MMNLRFFIKGILSFVIFSVVFSCIKAKKVTDTAEDPNLSSDKVITLFELKDSDNKGKNLGKDVSVTIDTDNFIIPLTVTHNAILEGLRFNVRISDNSKISPSAEEEITFEPVEGSNFKIYRKIFKVTAQDGSVQDYTVNVTKALSNDCSISSFVLEQSKNTNKIFADRKGVIDENTVVPPTITLHVSENADLNGLSPTIIHTGVSVSPAADDKSTVFTADSGIDYTVIAANGEKKIYKVIIIKDLKSSRLISFNFKAEGDNLNTGNIVKDITGDIDHNAKTVTVKVPYNAIITALTPEVLVNEGSEVTPKIGGGANTAQDFSDSKVYTIMAQDGTSVDYTVNVSKYDEPKISSFKFGADSSKNISKDITAAINNGTQGAIGEIVLKVPHNAELNELTPTVTGTSISGFSVYKGATGSTDDANSTSVNFSSSHSTAVQYSAVGPAGGRKIYNVKVYKEPVITEFKFTSDDNTSAKFPEGKQEYVAVIQQEDISSEGTITLTVENSVDISSLKPSISTANIKNNSISPDILTGRNFGTSQVYSVKHEYLEGYEKRYNVRITKEVAPKLTGFKIQANPSKGIENDVSAELTHEDNSSTGIIKLKIPKENSNPISLEGLTPIVDIPNGYTLNPSSNQVISGSIEDAKFTLVKNDTGTRRIYSTEIIEGPYVESFKIPRGSRFHCDVGQKIDHTNNLIELDFSVCYVSSLYALRPEIVVKNGNIIITGGKIDSYGYENHIDFDSPDTIVCTVTSTSDSSFTKVYTVKVIKKEREEEE</sequence>
<evidence type="ECO:0000313" key="1">
    <source>
        <dbReference type="EMBL" id="BAV94165.1"/>
    </source>
</evidence>
<dbReference type="Proteomes" id="UP000243197">
    <property type="component" value="Chromosome"/>
</dbReference>
<organism evidence="1 2">
    <name type="scientific">Ichthyobacterium seriolicida</name>
    <dbReference type="NCBI Taxonomy" id="242600"/>
    <lineage>
        <taxon>Bacteria</taxon>
        <taxon>Pseudomonadati</taxon>
        <taxon>Bacteroidota</taxon>
        <taxon>Flavobacteriia</taxon>
        <taxon>Flavobacteriales</taxon>
        <taxon>Ichthyobacteriaceae</taxon>
        <taxon>Ichthyobacterium</taxon>
    </lineage>
</organism>
<dbReference type="AlphaFoldDB" id="A0A1J1DZR2"/>
<proteinExistence type="predicted"/>
<evidence type="ECO:0000313" key="2">
    <source>
        <dbReference type="Proteomes" id="UP000243197"/>
    </source>
</evidence>
<dbReference type="Gene3D" id="2.60.40.2340">
    <property type="match status" value="3"/>
</dbReference>
<name>A0A1J1DZR2_9FLAO</name>
<keyword evidence="2" id="KW-1185">Reference proteome</keyword>
<protein>
    <submittedName>
        <fullName evidence="1">Pkd domain containing protein</fullName>
    </submittedName>
</protein>
<dbReference type="KEGG" id="ise:JBKA6_0152"/>
<dbReference type="EMBL" id="AP014564">
    <property type="protein sequence ID" value="BAV94165.1"/>
    <property type="molecule type" value="Genomic_DNA"/>
</dbReference>
<gene>
    <name evidence="1" type="ORF">JBKA6_0152</name>
</gene>
<dbReference type="PROSITE" id="PS51257">
    <property type="entry name" value="PROKAR_LIPOPROTEIN"/>
    <property type="match status" value="1"/>
</dbReference>
<reference evidence="1 2" key="1">
    <citation type="submission" date="2014-03" db="EMBL/GenBank/DDBJ databases">
        <title>complete genome sequence of Flavobacteriaceae bacterium JBKA-6.</title>
        <authorList>
            <person name="Takano T."/>
            <person name="Nakamura Y."/>
            <person name="Takuma S."/>
            <person name="Yasuike M."/>
            <person name="Matsuyama T."/>
            <person name="Sakai T."/>
            <person name="Fujiwara A."/>
            <person name="Kimoto K."/>
            <person name="Fukuda Y."/>
            <person name="Kondo H."/>
            <person name="Hirono I."/>
            <person name="Nakayasu C."/>
        </authorList>
    </citation>
    <scope>NUCLEOTIDE SEQUENCE [LARGE SCALE GENOMIC DNA]</scope>
    <source>
        <strain evidence="1 2">JBKA-6</strain>
    </source>
</reference>
<dbReference type="OrthoDB" id="713122at2"/>
<accession>A0A1J1DZR2</accession>